<comment type="caution">
    <text evidence="3">The sequence shown here is derived from an EMBL/GenBank/DDBJ whole genome shotgun (WGS) entry which is preliminary data.</text>
</comment>
<feature type="region of interest" description="Disordered" evidence="1">
    <location>
        <begin position="626"/>
        <end position="668"/>
    </location>
</feature>
<feature type="compositionally biased region" description="Low complexity" evidence="1">
    <location>
        <begin position="494"/>
        <end position="533"/>
    </location>
</feature>
<feature type="compositionally biased region" description="Basic and acidic residues" evidence="1">
    <location>
        <begin position="630"/>
        <end position="644"/>
    </location>
</feature>
<sequence length="851" mass="98214">MKVDKLLDLPINKNVKFNIFPNCNEYSEGYYEAFFEGETINGSVIVEYPKPEMVKCVRVQLVGFISKNNILNFQDILKYINFYENPNINNNSTAHSNNNSNNNLNGSNNNNNNNNNNDNSDTSISKYEGLKILVDQDHIIWGDLGTQFIDCSKSFKDFYKINGTVSSMDEVYSTRLDFINSKFSSSFMSGKKILPFYFHLKHKSNNTSIPLPSSYKIGNYKIEYFMCATIYKDWQDKKIMLIKKLRVYQQIDIDPYMNMNPLKVEKQWNISNSNDKDLIEMKISIPNNSFCHRKIIPITVDINNLSVNKTIAGFIVGLYEYCSIKNNLKKINKYSLTLLSERFYELKIKPQSKNIRYQLLFPLIDGNCYIKKRIISEEDENPGEKNPSDNLLQLIEVKIPSISATINERSRWPIIVQHKLRIVALTEEDMRDYKKRKNKHSKTLVINTDNDVNMKGANNNGIESEDQNDSNNSLIQIMNKLKFFDQYYDGSNEENYNSNSSSLSNTNEISSSSSRNYKNNYNYTNSNDDNSNSIMEDDHYEEDEGIPNSLLIENRKYGEILGHLSNKYGYFISPTMKELDFEFDIIIGTITKTQRECGEELCLNKEFDDQFYNVILNTSKYRQKLFQNENSDKNRKSPNYDRRNRNGNGLRENQKEDSLTSIPTPKSLLYVSNNSNELLLPEDMLNKKNEKKNITYHPHSSKVSPIYEATLSSSIISASQNQIKSDLLHDDQIPSFDDYSIYSNSYNYQNNIIVVPNDSVYNNKDDSNNNNNNNNNDNNNNASRKQSTSSSRKSSMKDKLLPKSNNNKINKTDKSLKSHPVTSKVSPIYEATLSSSLCQSPNQIQNKANDF</sequence>
<organism evidence="3 4">
    <name type="scientific">Neocallimastix californiae</name>
    <dbReference type="NCBI Taxonomy" id="1754190"/>
    <lineage>
        <taxon>Eukaryota</taxon>
        <taxon>Fungi</taxon>
        <taxon>Fungi incertae sedis</taxon>
        <taxon>Chytridiomycota</taxon>
        <taxon>Chytridiomycota incertae sedis</taxon>
        <taxon>Neocallimastigomycetes</taxon>
        <taxon>Neocallimastigales</taxon>
        <taxon>Neocallimastigaceae</taxon>
        <taxon>Neocallimastix</taxon>
    </lineage>
</organism>
<evidence type="ECO:0000256" key="1">
    <source>
        <dbReference type="SAM" id="MobiDB-lite"/>
    </source>
</evidence>
<feature type="region of interest" description="Disordered" evidence="1">
    <location>
        <begin position="494"/>
        <end position="536"/>
    </location>
</feature>
<protein>
    <recommendedName>
        <fullName evidence="2">Arrestin C-terminal-like domain-containing protein</fullName>
    </recommendedName>
</protein>
<keyword evidence="4" id="KW-1185">Reference proteome</keyword>
<evidence type="ECO:0000259" key="2">
    <source>
        <dbReference type="Pfam" id="PF02752"/>
    </source>
</evidence>
<dbReference type="Pfam" id="PF02752">
    <property type="entry name" value="Arrestin_C"/>
    <property type="match status" value="1"/>
</dbReference>
<dbReference type="InterPro" id="IPR011022">
    <property type="entry name" value="Arrestin_C-like"/>
</dbReference>
<gene>
    <name evidence="3" type="ORF">LY90DRAFT_9589</name>
</gene>
<proteinExistence type="predicted"/>
<dbReference type="Proteomes" id="UP000193920">
    <property type="component" value="Unassembled WGS sequence"/>
</dbReference>
<dbReference type="Gene3D" id="2.60.40.640">
    <property type="match status" value="1"/>
</dbReference>
<dbReference type="InterPro" id="IPR014752">
    <property type="entry name" value="Arrestin-like_C"/>
</dbReference>
<feature type="compositionally biased region" description="Polar residues" evidence="1">
    <location>
        <begin position="451"/>
        <end position="462"/>
    </location>
</feature>
<feature type="compositionally biased region" description="Polar residues" evidence="1">
    <location>
        <begin position="659"/>
        <end position="668"/>
    </location>
</feature>
<name>A0A1Y2CKH2_9FUNG</name>
<accession>A0A1Y2CKH2</accession>
<evidence type="ECO:0000313" key="4">
    <source>
        <dbReference type="Proteomes" id="UP000193920"/>
    </source>
</evidence>
<dbReference type="EMBL" id="MCOG01000104">
    <property type="protein sequence ID" value="ORY47513.1"/>
    <property type="molecule type" value="Genomic_DNA"/>
</dbReference>
<evidence type="ECO:0000313" key="3">
    <source>
        <dbReference type="EMBL" id="ORY47513.1"/>
    </source>
</evidence>
<feature type="region of interest" description="Disordered" evidence="1">
    <location>
        <begin position="91"/>
        <end position="121"/>
    </location>
</feature>
<dbReference type="STRING" id="1754190.A0A1Y2CKH2"/>
<feature type="compositionally biased region" description="Low complexity" evidence="1">
    <location>
        <begin position="768"/>
        <end position="793"/>
    </location>
</feature>
<feature type="region of interest" description="Disordered" evidence="1">
    <location>
        <begin position="451"/>
        <end position="471"/>
    </location>
</feature>
<feature type="compositionally biased region" description="Low complexity" evidence="1">
    <location>
        <begin position="91"/>
        <end position="120"/>
    </location>
</feature>
<feature type="domain" description="Arrestin C-terminal-like" evidence="2">
    <location>
        <begin position="277"/>
        <end position="427"/>
    </location>
</feature>
<dbReference type="AlphaFoldDB" id="A0A1Y2CKH2"/>
<reference evidence="3 4" key="1">
    <citation type="submission" date="2016-08" db="EMBL/GenBank/DDBJ databases">
        <title>A Parts List for Fungal Cellulosomes Revealed by Comparative Genomics.</title>
        <authorList>
            <consortium name="DOE Joint Genome Institute"/>
            <person name="Haitjema C.H."/>
            <person name="Gilmore S.P."/>
            <person name="Henske J.K."/>
            <person name="Solomon K.V."/>
            <person name="De Groot R."/>
            <person name="Kuo A."/>
            <person name="Mondo S.J."/>
            <person name="Salamov A.A."/>
            <person name="Labutti K."/>
            <person name="Zhao Z."/>
            <person name="Chiniquy J."/>
            <person name="Barry K."/>
            <person name="Brewer H.M."/>
            <person name="Purvine S.O."/>
            <person name="Wright A.T."/>
            <person name="Boxma B."/>
            <person name="Van Alen T."/>
            <person name="Hackstein J.H."/>
            <person name="Baker S.E."/>
            <person name="Grigoriev I.V."/>
            <person name="O'Malley M.A."/>
        </authorList>
    </citation>
    <scope>NUCLEOTIDE SEQUENCE [LARGE SCALE GENOMIC DNA]</scope>
    <source>
        <strain evidence="3 4">G1</strain>
    </source>
</reference>
<feature type="region of interest" description="Disordered" evidence="1">
    <location>
        <begin position="758"/>
        <end position="823"/>
    </location>
</feature>